<evidence type="ECO:0000259" key="1">
    <source>
        <dbReference type="Pfam" id="PF22847"/>
    </source>
</evidence>
<evidence type="ECO:0000313" key="3">
    <source>
        <dbReference type="Proteomes" id="UP001203607"/>
    </source>
</evidence>
<evidence type="ECO:0000313" key="2">
    <source>
        <dbReference type="EMBL" id="MCL6273305.1"/>
    </source>
</evidence>
<protein>
    <submittedName>
        <fullName evidence="2">Glycoside hydrolase family 43 protein</fullName>
    </submittedName>
</protein>
<comment type="caution">
    <text evidence="2">The sequence shown here is derived from an EMBL/GenBank/DDBJ whole genome shotgun (WGS) entry which is preliminary data.</text>
</comment>
<dbReference type="Proteomes" id="UP001203607">
    <property type="component" value="Unassembled WGS sequence"/>
</dbReference>
<name>A0ABT0PPI8_9FLAO</name>
<dbReference type="RefSeq" id="WP_249656482.1">
    <property type="nucleotide sequence ID" value="NZ_JAMFMA010000001.1"/>
</dbReference>
<dbReference type="PANTHER" id="PTHR43301:SF3">
    <property type="entry name" value="ARABINAN ENDO-1,5-ALPHA-L-ARABINOSIDASE A-RELATED"/>
    <property type="match status" value="1"/>
</dbReference>
<dbReference type="Pfam" id="PF22847">
    <property type="entry name" value="BT_3657-like_N"/>
    <property type="match status" value="1"/>
</dbReference>
<dbReference type="InterPro" id="IPR055133">
    <property type="entry name" value="BT_3657-like_N"/>
</dbReference>
<dbReference type="EMBL" id="JAMFMA010000001">
    <property type="protein sequence ID" value="MCL6273305.1"/>
    <property type="molecule type" value="Genomic_DNA"/>
</dbReference>
<dbReference type="CDD" id="cd08983">
    <property type="entry name" value="GH43_Bt3655-like"/>
    <property type="match status" value="1"/>
</dbReference>
<dbReference type="GO" id="GO:0016787">
    <property type="term" value="F:hydrolase activity"/>
    <property type="evidence" value="ECO:0007669"/>
    <property type="project" value="UniProtKB-KW"/>
</dbReference>
<organism evidence="2 3">
    <name type="scientific">Flagellimonas spongiicola</name>
    <dbReference type="NCBI Taxonomy" id="2942208"/>
    <lineage>
        <taxon>Bacteria</taxon>
        <taxon>Pseudomonadati</taxon>
        <taxon>Bacteroidota</taxon>
        <taxon>Flavobacteriia</taxon>
        <taxon>Flavobacteriales</taxon>
        <taxon>Flavobacteriaceae</taxon>
        <taxon>Flagellimonas</taxon>
    </lineage>
</organism>
<dbReference type="InterPro" id="IPR050727">
    <property type="entry name" value="GH43_arabinanases"/>
</dbReference>
<feature type="domain" description="Arabinosidase BT-3657-like N-terminal" evidence="1">
    <location>
        <begin position="31"/>
        <end position="120"/>
    </location>
</feature>
<keyword evidence="3" id="KW-1185">Reference proteome</keyword>
<dbReference type="InterPro" id="IPR023296">
    <property type="entry name" value="Glyco_hydro_beta-prop_sf"/>
</dbReference>
<proteinExistence type="predicted"/>
<reference evidence="2 3" key="1">
    <citation type="submission" date="2022-05" db="EMBL/GenBank/DDBJ databases">
        <authorList>
            <person name="Park J.-S."/>
        </authorList>
    </citation>
    <scope>NUCLEOTIDE SEQUENCE [LARGE SCALE GENOMIC DNA]</scope>
    <source>
        <strain evidence="2 3">2012CJ35-5</strain>
    </source>
</reference>
<sequence length="320" mass="36283">MAVPKVNTLVRKLLIAFLAITLVNCAEKEAEVYLFSFFQGNGEDGLHLAYSEDGMHWEALGNNRSFLTPSVGGDKLMRDPCIIKGPDGKFHMVWTVSWNERGIGYSNSEDLIHWSEQRYIPVMHHEADARNAWAPELFYDEAISNYVILWASTIPGRYPETDSLGDNGYNHRMYATITSDFQEFSPTTVLFDQGFNVIDATLLQHEGSYWMFLKDETLLPNAEKNIKIAKSDHVLGPWSKATEPISHNWVEGPTICKVNDAWIIYFDQYTQGKMGAISSTDLTDWTDISDSIQFPEGTRHGTVFKVNKGIVEAIQQQFPK</sequence>
<dbReference type="Gene3D" id="2.115.10.20">
    <property type="entry name" value="Glycosyl hydrolase domain, family 43"/>
    <property type="match status" value="1"/>
</dbReference>
<accession>A0ABT0PPI8</accession>
<gene>
    <name evidence="2" type="ORF">M3P19_04750</name>
</gene>
<keyword evidence="2" id="KW-0378">Hydrolase</keyword>
<dbReference type="PANTHER" id="PTHR43301">
    <property type="entry name" value="ARABINAN ENDO-1,5-ALPHA-L-ARABINOSIDASE"/>
    <property type="match status" value="1"/>
</dbReference>
<dbReference type="SUPFAM" id="SSF75005">
    <property type="entry name" value="Arabinanase/levansucrase/invertase"/>
    <property type="match status" value="1"/>
</dbReference>